<feature type="domain" description="Dehydrogenase E1 component" evidence="5">
    <location>
        <begin position="1"/>
        <end position="61"/>
    </location>
</feature>
<evidence type="ECO:0000256" key="1">
    <source>
        <dbReference type="ARBA" id="ARBA00001964"/>
    </source>
</evidence>
<keyword evidence="3" id="KW-0560">Oxidoreductase</keyword>
<evidence type="ECO:0000313" key="7">
    <source>
        <dbReference type="Proteomes" id="UP001529510"/>
    </source>
</evidence>
<gene>
    <name evidence="6" type="ORF">M9458_047879</name>
</gene>
<protein>
    <recommendedName>
        <fullName evidence="5">Dehydrogenase E1 component domain-containing protein</fullName>
    </recommendedName>
</protein>
<dbReference type="InterPro" id="IPR001017">
    <property type="entry name" value="DH_E1"/>
</dbReference>
<feature type="non-terminal residue" evidence="6">
    <location>
        <position position="76"/>
    </location>
</feature>
<sequence>YRTREEIQEVRSKSDPITMLKDRMISNNMASLEEIKDIDTEIRKEIEEATQFATSDPEPPLEDLCNHIFHNDAPLE</sequence>
<dbReference type="SUPFAM" id="SSF52518">
    <property type="entry name" value="Thiamin diphosphate-binding fold (THDP-binding)"/>
    <property type="match status" value="1"/>
</dbReference>
<dbReference type="GO" id="GO:0016491">
    <property type="term" value="F:oxidoreductase activity"/>
    <property type="evidence" value="ECO:0007669"/>
    <property type="project" value="UniProtKB-KW"/>
</dbReference>
<dbReference type="Gene3D" id="3.40.50.970">
    <property type="match status" value="1"/>
</dbReference>
<dbReference type="Pfam" id="PF00676">
    <property type="entry name" value="E1_dh"/>
    <property type="match status" value="1"/>
</dbReference>
<evidence type="ECO:0000256" key="2">
    <source>
        <dbReference type="ARBA" id="ARBA00022946"/>
    </source>
</evidence>
<evidence type="ECO:0000313" key="6">
    <source>
        <dbReference type="EMBL" id="KAL0156633.1"/>
    </source>
</evidence>
<evidence type="ECO:0000256" key="3">
    <source>
        <dbReference type="ARBA" id="ARBA00023002"/>
    </source>
</evidence>
<evidence type="ECO:0000259" key="5">
    <source>
        <dbReference type="Pfam" id="PF00676"/>
    </source>
</evidence>
<proteinExistence type="predicted"/>
<dbReference type="InterPro" id="IPR050642">
    <property type="entry name" value="PDH_E1_Alpha_Subunit"/>
</dbReference>
<organism evidence="6 7">
    <name type="scientific">Cirrhinus mrigala</name>
    <name type="common">Mrigala</name>
    <dbReference type="NCBI Taxonomy" id="683832"/>
    <lineage>
        <taxon>Eukaryota</taxon>
        <taxon>Metazoa</taxon>
        <taxon>Chordata</taxon>
        <taxon>Craniata</taxon>
        <taxon>Vertebrata</taxon>
        <taxon>Euteleostomi</taxon>
        <taxon>Actinopterygii</taxon>
        <taxon>Neopterygii</taxon>
        <taxon>Teleostei</taxon>
        <taxon>Ostariophysi</taxon>
        <taxon>Cypriniformes</taxon>
        <taxon>Cyprinidae</taxon>
        <taxon>Labeoninae</taxon>
        <taxon>Labeonini</taxon>
        <taxon>Cirrhinus</taxon>
    </lineage>
</organism>
<keyword evidence="2" id="KW-0809">Transit peptide</keyword>
<feature type="non-terminal residue" evidence="6">
    <location>
        <position position="1"/>
    </location>
</feature>
<dbReference type="AlphaFoldDB" id="A0ABD0N8J3"/>
<dbReference type="PANTHER" id="PTHR11516:SF60">
    <property type="entry name" value="PYRUVATE DEHYDROGENASE E1 COMPONENT SUBUNIT ALPHA"/>
    <property type="match status" value="1"/>
</dbReference>
<dbReference type="PANTHER" id="PTHR11516">
    <property type="entry name" value="PYRUVATE DEHYDROGENASE E1 COMPONENT, ALPHA SUBUNIT BACTERIAL AND ORGANELLAR"/>
    <property type="match status" value="1"/>
</dbReference>
<reference evidence="6 7" key="1">
    <citation type="submission" date="2024-05" db="EMBL/GenBank/DDBJ databases">
        <title>Genome sequencing and assembly of Indian major carp, Cirrhinus mrigala (Hamilton, 1822).</title>
        <authorList>
            <person name="Mohindra V."/>
            <person name="Chowdhury L.M."/>
            <person name="Lal K."/>
            <person name="Jena J.K."/>
        </authorList>
    </citation>
    <scope>NUCLEOTIDE SEQUENCE [LARGE SCALE GENOMIC DNA]</scope>
    <source>
        <strain evidence="6">CM1030</strain>
        <tissue evidence="6">Blood</tissue>
    </source>
</reference>
<comment type="cofactor">
    <cofactor evidence="1">
        <name>thiamine diphosphate</name>
        <dbReference type="ChEBI" id="CHEBI:58937"/>
    </cofactor>
</comment>
<dbReference type="Proteomes" id="UP001529510">
    <property type="component" value="Unassembled WGS sequence"/>
</dbReference>
<dbReference type="EMBL" id="JAMKFB020000024">
    <property type="protein sequence ID" value="KAL0156633.1"/>
    <property type="molecule type" value="Genomic_DNA"/>
</dbReference>
<comment type="caution">
    <text evidence="6">The sequence shown here is derived from an EMBL/GenBank/DDBJ whole genome shotgun (WGS) entry which is preliminary data.</text>
</comment>
<keyword evidence="4" id="KW-0786">Thiamine pyrophosphate</keyword>
<evidence type="ECO:0000256" key="4">
    <source>
        <dbReference type="ARBA" id="ARBA00023052"/>
    </source>
</evidence>
<accession>A0ABD0N8J3</accession>
<dbReference type="InterPro" id="IPR029061">
    <property type="entry name" value="THDP-binding"/>
</dbReference>
<name>A0ABD0N8J3_CIRMR</name>
<keyword evidence="7" id="KW-1185">Reference proteome</keyword>